<protein>
    <submittedName>
        <fullName evidence="9">Zinc finger A20 and AN1 domain-containing stress-associated protein 7-like</fullName>
    </submittedName>
</protein>
<dbReference type="OrthoDB" id="428577at2759"/>
<evidence type="ECO:0000256" key="3">
    <source>
        <dbReference type="ARBA" id="ARBA00022771"/>
    </source>
</evidence>
<dbReference type="PANTHER" id="PTHR10634">
    <property type="entry name" value="AN1-TYPE ZINC FINGER PROTEIN"/>
    <property type="match status" value="1"/>
</dbReference>
<keyword evidence="10" id="KW-1185">Reference proteome</keyword>
<evidence type="ECO:0000256" key="2">
    <source>
        <dbReference type="ARBA" id="ARBA00022723"/>
    </source>
</evidence>
<accession>A0A3L6PKD6</accession>
<sequence>MAASMASGPPAAEEPATKSMPNRCASCHKKVGLLGFTYRCGGMFCSLHRYAEKDACDFDFRRWIERRSP</sequence>
<keyword evidence="3 6" id="KW-0863">Zinc-finger</keyword>
<feature type="compositionally biased region" description="Low complexity" evidence="7">
    <location>
        <begin position="1"/>
        <end position="14"/>
    </location>
</feature>
<evidence type="ECO:0000313" key="10">
    <source>
        <dbReference type="Proteomes" id="UP000275267"/>
    </source>
</evidence>
<evidence type="ECO:0000256" key="4">
    <source>
        <dbReference type="ARBA" id="ARBA00022833"/>
    </source>
</evidence>
<name>A0A3L6PKD6_PANMI</name>
<keyword evidence="2" id="KW-0479">Metal-binding</keyword>
<gene>
    <name evidence="9" type="ORF">C2845_PM14G15270</name>
</gene>
<dbReference type="InterPro" id="IPR000058">
    <property type="entry name" value="Znf_AN1"/>
</dbReference>
<keyword evidence="5" id="KW-0346">Stress response</keyword>
<dbReference type="SMART" id="SM00154">
    <property type="entry name" value="ZnF_AN1"/>
    <property type="match status" value="1"/>
</dbReference>
<feature type="region of interest" description="Disordered" evidence="7">
    <location>
        <begin position="1"/>
        <end position="22"/>
    </location>
</feature>
<evidence type="ECO:0000256" key="5">
    <source>
        <dbReference type="ARBA" id="ARBA00023016"/>
    </source>
</evidence>
<dbReference type="PANTHER" id="PTHR10634:SF147">
    <property type="entry name" value="A20-TYPE DOMAIN-CONTAINING PROTEIN"/>
    <property type="match status" value="1"/>
</dbReference>
<proteinExistence type="predicted"/>
<reference evidence="10" key="1">
    <citation type="journal article" date="2019" name="Nat. Commun.">
        <title>The genome of broomcorn millet.</title>
        <authorList>
            <person name="Zou C."/>
            <person name="Miki D."/>
            <person name="Li D."/>
            <person name="Tang Q."/>
            <person name="Xiao L."/>
            <person name="Rajput S."/>
            <person name="Deng P."/>
            <person name="Jia W."/>
            <person name="Huang R."/>
            <person name="Zhang M."/>
            <person name="Sun Y."/>
            <person name="Hu J."/>
            <person name="Fu X."/>
            <person name="Schnable P.S."/>
            <person name="Li F."/>
            <person name="Zhang H."/>
            <person name="Feng B."/>
            <person name="Zhu X."/>
            <person name="Liu R."/>
            <person name="Schnable J.C."/>
            <person name="Zhu J.-K."/>
            <person name="Zhang H."/>
        </authorList>
    </citation>
    <scope>NUCLEOTIDE SEQUENCE [LARGE SCALE GENOMIC DNA]</scope>
</reference>
<dbReference type="InterPro" id="IPR050652">
    <property type="entry name" value="AN1_A20_ZnFinger"/>
</dbReference>
<dbReference type="SUPFAM" id="SSF118310">
    <property type="entry name" value="AN1-like Zinc finger"/>
    <property type="match status" value="1"/>
</dbReference>
<organism evidence="9 10">
    <name type="scientific">Panicum miliaceum</name>
    <name type="common">Proso millet</name>
    <name type="synonym">Broomcorn millet</name>
    <dbReference type="NCBI Taxonomy" id="4540"/>
    <lineage>
        <taxon>Eukaryota</taxon>
        <taxon>Viridiplantae</taxon>
        <taxon>Streptophyta</taxon>
        <taxon>Embryophyta</taxon>
        <taxon>Tracheophyta</taxon>
        <taxon>Spermatophyta</taxon>
        <taxon>Magnoliopsida</taxon>
        <taxon>Liliopsida</taxon>
        <taxon>Poales</taxon>
        <taxon>Poaceae</taxon>
        <taxon>PACMAD clade</taxon>
        <taxon>Panicoideae</taxon>
        <taxon>Panicodae</taxon>
        <taxon>Paniceae</taxon>
        <taxon>Panicinae</taxon>
        <taxon>Panicum</taxon>
        <taxon>Panicum sect. Panicum</taxon>
    </lineage>
</organism>
<dbReference type="InterPro" id="IPR035896">
    <property type="entry name" value="AN1-like_Znf"/>
</dbReference>
<dbReference type="AlphaFoldDB" id="A0A3L6PKD6"/>
<comment type="function">
    <text evidence="1">May be involved in environmental stress response.</text>
</comment>
<dbReference type="Proteomes" id="UP000275267">
    <property type="component" value="Unassembled WGS sequence"/>
</dbReference>
<dbReference type="PROSITE" id="PS51039">
    <property type="entry name" value="ZF_AN1"/>
    <property type="match status" value="1"/>
</dbReference>
<dbReference type="EMBL" id="PQIB02000016">
    <property type="protein sequence ID" value="RLM60268.1"/>
    <property type="molecule type" value="Genomic_DNA"/>
</dbReference>
<evidence type="ECO:0000256" key="6">
    <source>
        <dbReference type="PROSITE-ProRule" id="PRU00449"/>
    </source>
</evidence>
<feature type="domain" description="AN1-type" evidence="8">
    <location>
        <begin position="18"/>
        <end position="64"/>
    </location>
</feature>
<dbReference type="GO" id="GO:0008270">
    <property type="term" value="F:zinc ion binding"/>
    <property type="evidence" value="ECO:0007669"/>
    <property type="project" value="UniProtKB-KW"/>
</dbReference>
<keyword evidence="4" id="KW-0862">Zinc</keyword>
<evidence type="ECO:0000256" key="1">
    <source>
        <dbReference type="ARBA" id="ARBA00003732"/>
    </source>
</evidence>
<dbReference type="STRING" id="4540.A0A3L6PKD6"/>
<comment type="caution">
    <text evidence="9">The sequence shown here is derived from an EMBL/GenBank/DDBJ whole genome shotgun (WGS) entry which is preliminary data.</text>
</comment>
<evidence type="ECO:0000256" key="7">
    <source>
        <dbReference type="SAM" id="MobiDB-lite"/>
    </source>
</evidence>
<dbReference type="Gene3D" id="4.10.1110.10">
    <property type="entry name" value="AN1-like Zinc finger"/>
    <property type="match status" value="1"/>
</dbReference>
<evidence type="ECO:0000259" key="8">
    <source>
        <dbReference type="PROSITE" id="PS51039"/>
    </source>
</evidence>
<evidence type="ECO:0000313" key="9">
    <source>
        <dbReference type="EMBL" id="RLM60268.1"/>
    </source>
</evidence>